<comment type="similarity">
    <text evidence="2">Belongs to the NRP synthetase family.</text>
</comment>
<dbReference type="GO" id="GO:0005737">
    <property type="term" value="C:cytoplasm"/>
    <property type="evidence" value="ECO:0007669"/>
    <property type="project" value="TreeGrafter"/>
</dbReference>
<dbReference type="InterPro" id="IPR001242">
    <property type="entry name" value="Condensation_dom"/>
</dbReference>
<sequence>MDTDSTLSIARLKHEVIGSTPVLPFSLLSGDVGSIRNAASRACDVPLSAIEDIYPCTPMQQGLMALSSKHTGSYINQELFRLEKHVATTRMISSLKDVINAWPILRTRIVNIPHVGLVQVVIKEEITIPLSRNKKELVESYTDSTPSLGDRLSQFAICEGNSPGESFVLWRAHHAIYDAWSVNLLLQDIATCY</sequence>
<dbReference type="KEGG" id="bsc:COCSADRAFT_104457"/>
<dbReference type="GO" id="GO:0016874">
    <property type="term" value="F:ligase activity"/>
    <property type="evidence" value="ECO:0007669"/>
    <property type="project" value="UniProtKB-KW"/>
</dbReference>
<dbReference type="eggNOG" id="KOG1178">
    <property type="taxonomic scope" value="Eukaryota"/>
</dbReference>
<evidence type="ECO:0000256" key="2">
    <source>
        <dbReference type="ARBA" id="ARBA00029454"/>
    </source>
</evidence>
<dbReference type="GO" id="GO:0044550">
    <property type="term" value="P:secondary metabolite biosynthetic process"/>
    <property type="evidence" value="ECO:0007669"/>
    <property type="project" value="TreeGrafter"/>
</dbReference>
<dbReference type="SUPFAM" id="SSF52777">
    <property type="entry name" value="CoA-dependent acyltransferases"/>
    <property type="match status" value="1"/>
</dbReference>
<dbReference type="GO" id="GO:0031177">
    <property type="term" value="F:phosphopantetheine binding"/>
    <property type="evidence" value="ECO:0007669"/>
    <property type="project" value="TreeGrafter"/>
</dbReference>
<evidence type="ECO:0000313" key="5">
    <source>
        <dbReference type="Proteomes" id="UP000016934"/>
    </source>
</evidence>
<reference evidence="5" key="2">
    <citation type="journal article" date="2013" name="PLoS Genet.">
        <title>Comparative genome structure, secondary metabolite, and effector coding capacity across Cochliobolus pathogens.</title>
        <authorList>
            <person name="Condon B.J."/>
            <person name="Leng Y."/>
            <person name="Wu D."/>
            <person name="Bushley K.E."/>
            <person name="Ohm R.A."/>
            <person name="Otillar R."/>
            <person name="Martin J."/>
            <person name="Schackwitz W."/>
            <person name="Grimwood J."/>
            <person name="MohdZainudin N."/>
            <person name="Xue C."/>
            <person name="Wang R."/>
            <person name="Manning V.A."/>
            <person name="Dhillon B."/>
            <person name="Tu Z.J."/>
            <person name="Steffenson B.J."/>
            <person name="Salamov A."/>
            <person name="Sun H."/>
            <person name="Lowry S."/>
            <person name="LaButti K."/>
            <person name="Han J."/>
            <person name="Copeland A."/>
            <person name="Lindquist E."/>
            <person name="Barry K."/>
            <person name="Schmutz J."/>
            <person name="Baker S.E."/>
            <person name="Ciuffetti L.M."/>
            <person name="Grigoriev I.V."/>
            <person name="Zhong S."/>
            <person name="Turgeon B.G."/>
        </authorList>
    </citation>
    <scope>NUCLEOTIDE SEQUENCE [LARGE SCALE GENOMIC DNA]</scope>
    <source>
        <strain evidence="5">ND90Pr / ATCC 201652</strain>
    </source>
</reference>
<feature type="domain" description="Condensation" evidence="3">
    <location>
        <begin position="51"/>
        <end position="193"/>
    </location>
</feature>
<name>M2S757_COCSN</name>
<dbReference type="Gene3D" id="3.30.559.10">
    <property type="entry name" value="Chloramphenicol acetyltransferase-like domain"/>
    <property type="match status" value="1"/>
</dbReference>
<dbReference type="Proteomes" id="UP000016934">
    <property type="component" value="Unassembled WGS sequence"/>
</dbReference>
<gene>
    <name evidence="4" type="ORF">COCSADRAFT_104457</name>
</gene>
<dbReference type="STRING" id="665912.M2S757"/>
<dbReference type="EMBL" id="KB445663">
    <property type="protein sequence ID" value="EMD58205.1"/>
    <property type="molecule type" value="Genomic_DNA"/>
</dbReference>
<feature type="non-terminal residue" evidence="4">
    <location>
        <position position="193"/>
    </location>
</feature>
<evidence type="ECO:0000313" key="4">
    <source>
        <dbReference type="EMBL" id="EMD58205.1"/>
    </source>
</evidence>
<accession>M2S757</accession>
<dbReference type="PANTHER" id="PTHR45527:SF3">
    <property type="entry name" value="SIDEROPHORE SYNTHETASE (EUROFUNG)"/>
    <property type="match status" value="1"/>
</dbReference>
<keyword evidence="5" id="KW-1185">Reference proteome</keyword>
<proteinExistence type="inferred from homology"/>
<dbReference type="Pfam" id="PF00668">
    <property type="entry name" value="Condensation"/>
    <property type="match status" value="1"/>
</dbReference>
<dbReference type="OrthoDB" id="416786at2759"/>
<dbReference type="PANTHER" id="PTHR45527">
    <property type="entry name" value="NONRIBOSOMAL PEPTIDE SYNTHETASE"/>
    <property type="match status" value="1"/>
</dbReference>
<evidence type="ECO:0000256" key="1">
    <source>
        <dbReference type="ARBA" id="ARBA00022598"/>
    </source>
</evidence>
<evidence type="ECO:0000259" key="3">
    <source>
        <dbReference type="Pfam" id="PF00668"/>
    </source>
</evidence>
<dbReference type="GO" id="GO:0043041">
    <property type="term" value="P:amino acid activation for nonribosomal peptide biosynthetic process"/>
    <property type="evidence" value="ECO:0007669"/>
    <property type="project" value="TreeGrafter"/>
</dbReference>
<dbReference type="RefSeq" id="XP_007706093.1">
    <property type="nucleotide sequence ID" value="XM_007707903.1"/>
</dbReference>
<reference evidence="4 5" key="1">
    <citation type="journal article" date="2012" name="PLoS Pathog.">
        <title>Diverse lifestyles and strategies of plant pathogenesis encoded in the genomes of eighteen Dothideomycetes fungi.</title>
        <authorList>
            <person name="Ohm R.A."/>
            <person name="Feau N."/>
            <person name="Henrissat B."/>
            <person name="Schoch C.L."/>
            <person name="Horwitz B.A."/>
            <person name="Barry K.W."/>
            <person name="Condon B.J."/>
            <person name="Copeland A.C."/>
            <person name="Dhillon B."/>
            <person name="Glaser F."/>
            <person name="Hesse C.N."/>
            <person name="Kosti I."/>
            <person name="LaButti K."/>
            <person name="Lindquist E.A."/>
            <person name="Lucas S."/>
            <person name="Salamov A.A."/>
            <person name="Bradshaw R.E."/>
            <person name="Ciuffetti L."/>
            <person name="Hamelin R.C."/>
            <person name="Kema G.H.J."/>
            <person name="Lawrence C."/>
            <person name="Scott J.A."/>
            <person name="Spatafora J.W."/>
            <person name="Turgeon B.G."/>
            <person name="de Wit P.J.G.M."/>
            <person name="Zhong S."/>
            <person name="Goodwin S.B."/>
            <person name="Grigoriev I.V."/>
        </authorList>
    </citation>
    <scope>NUCLEOTIDE SEQUENCE [LARGE SCALE GENOMIC DNA]</scope>
    <source>
        <strain evidence="5">ND90Pr / ATCC 201652</strain>
    </source>
</reference>
<keyword evidence="1" id="KW-0436">Ligase</keyword>
<dbReference type="HOGENOM" id="CLU_1411910_0_0_1"/>
<protein>
    <recommendedName>
        <fullName evidence="3">Condensation domain-containing protein</fullName>
    </recommendedName>
</protein>
<dbReference type="GeneID" id="19129909"/>
<dbReference type="AlphaFoldDB" id="M2S757"/>
<organism evidence="4 5">
    <name type="scientific">Cochliobolus sativus (strain ND90Pr / ATCC 201652)</name>
    <name type="common">Common root rot and spot blotch fungus</name>
    <name type="synonym">Bipolaris sorokiniana</name>
    <dbReference type="NCBI Taxonomy" id="665912"/>
    <lineage>
        <taxon>Eukaryota</taxon>
        <taxon>Fungi</taxon>
        <taxon>Dikarya</taxon>
        <taxon>Ascomycota</taxon>
        <taxon>Pezizomycotina</taxon>
        <taxon>Dothideomycetes</taxon>
        <taxon>Pleosporomycetidae</taxon>
        <taxon>Pleosporales</taxon>
        <taxon>Pleosporineae</taxon>
        <taxon>Pleosporaceae</taxon>
        <taxon>Bipolaris</taxon>
    </lineage>
</organism>
<dbReference type="InterPro" id="IPR023213">
    <property type="entry name" value="CAT-like_dom_sf"/>
</dbReference>